<dbReference type="PROSITE" id="PS51257">
    <property type="entry name" value="PROKAR_LIPOPROTEIN"/>
    <property type="match status" value="1"/>
</dbReference>
<protein>
    <submittedName>
        <fullName evidence="1">Uncharacterized protein</fullName>
    </submittedName>
</protein>
<gene>
    <name evidence="1" type="ORF">MTP09_01925</name>
</gene>
<reference evidence="1 2" key="1">
    <citation type="submission" date="2022-03" db="EMBL/GenBank/DDBJ databases">
        <title>Chryseobacterium sp. isolated from particulate matters in swine house.</title>
        <authorList>
            <person name="Won M."/>
            <person name="Kim S.-J."/>
            <person name="Kwon S.-W."/>
        </authorList>
    </citation>
    <scope>NUCLEOTIDE SEQUENCE [LARGE SCALE GENOMIC DNA]</scope>
    <source>
        <strain evidence="1 2">SC2-2</strain>
    </source>
</reference>
<accession>A0ABY4BQE4</accession>
<dbReference type="Proteomes" id="UP000831460">
    <property type="component" value="Chromosome"/>
</dbReference>
<evidence type="ECO:0000313" key="1">
    <source>
        <dbReference type="EMBL" id="UOE41423.1"/>
    </source>
</evidence>
<keyword evidence="2" id="KW-1185">Reference proteome</keyword>
<organism evidence="1 2">
    <name type="scientific">Chryseobacterium suipulveris</name>
    <dbReference type="NCBI Taxonomy" id="2929800"/>
    <lineage>
        <taxon>Bacteria</taxon>
        <taxon>Pseudomonadati</taxon>
        <taxon>Bacteroidota</taxon>
        <taxon>Flavobacteriia</taxon>
        <taxon>Flavobacteriales</taxon>
        <taxon>Weeksellaceae</taxon>
        <taxon>Chryseobacterium group</taxon>
        <taxon>Chryseobacterium</taxon>
    </lineage>
</organism>
<proteinExistence type="predicted"/>
<dbReference type="EMBL" id="CP094532">
    <property type="protein sequence ID" value="UOE41423.1"/>
    <property type="molecule type" value="Genomic_DNA"/>
</dbReference>
<dbReference type="RefSeq" id="WP_243550125.1">
    <property type="nucleotide sequence ID" value="NZ_CP094532.1"/>
</dbReference>
<evidence type="ECO:0000313" key="2">
    <source>
        <dbReference type="Proteomes" id="UP000831460"/>
    </source>
</evidence>
<name>A0ABY4BQE4_9FLAO</name>
<sequence length="120" mass="14037">MKMLLMLIIINTIVSCHSNVQRQKRSELFHTIVQTYIEYRNSEREIIREENILTISANTSGNTEDAFGLDIAFVNPKLLYGVNYTKVYLIEGYRLIIDESLNNSEILKRSFKETKFENLN</sequence>